<dbReference type="Proteomes" id="UP000236178">
    <property type="component" value="Unassembled WGS sequence"/>
</dbReference>
<name>A0A2I0SH64_9ACTN</name>
<keyword evidence="2" id="KW-1185">Reference proteome</keyword>
<comment type="caution">
    <text evidence="1">The sequence shown here is derived from an EMBL/GenBank/DDBJ whole genome shotgun (WGS) entry which is preliminary data.</text>
</comment>
<dbReference type="AlphaFoldDB" id="A0A2I0SH64"/>
<accession>A0A2I0SH64</accession>
<gene>
    <name evidence="1" type="ORF">CW362_30450</name>
</gene>
<proteinExistence type="predicted"/>
<evidence type="ECO:0000313" key="1">
    <source>
        <dbReference type="EMBL" id="PKT69251.1"/>
    </source>
</evidence>
<evidence type="ECO:0000313" key="2">
    <source>
        <dbReference type="Proteomes" id="UP000236178"/>
    </source>
</evidence>
<sequence>MSVPLDEPLEQRARTLLRGGRPGRIDLRRPELVRGLGRGLHRFARFGGTAFEALGLAIELVQGLRDQVRSPVSRPAGRGFGQSDEGVDAKVLKEKGFGVATVDEFHAAGSA</sequence>
<protein>
    <submittedName>
        <fullName evidence="1">Uncharacterized protein</fullName>
    </submittedName>
</protein>
<organism evidence="1 2">
    <name type="scientific">Streptomyces populi</name>
    <dbReference type="NCBI Taxonomy" id="2058924"/>
    <lineage>
        <taxon>Bacteria</taxon>
        <taxon>Bacillati</taxon>
        <taxon>Actinomycetota</taxon>
        <taxon>Actinomycetes</taxon>
        <taxon>Kitasatosporales</taxon>
        <taxon>Streptomycetaceae</taxon>
        <taxon>Streptomyces</taxon>
    </lineage>
</organism>
<reference evidence="1 2" key="1">
    <citation type="submission" date="2017-12" db="EMBL/GenBank/DDBJ databases">
        <title>Streptomyces populusis sp. nov., a novel endophytic actinobacterium isolated from stems of Populus adenopoda Maxim.</title>
        <authorList>
            <person name="Wang Z."/>
        </authorList>
    </citation>
    <scope>NUCLEOTIDE SEQUENCE [LARGE SCALE GENOMIC DNA]</scope>
    <source>
        <strain evidence="1 2">A249</strain>
    </source>
</reference>
<dbReference type="EMBL" id="PJOS01000080">
    <property type="protein sequence ID" value="PKT69251.1"/>
    <property type="molecule type" value="Genomic_DNA"/>
</dbReference>